<gene>
    <name evidence="3" type="ORF">PIIN_07471</name>
</gene>
<dbReference type="STRING" id="1109443.G4TQC5"/>
<organism evidence="3 4">
    <name type="scientific">Serendipita indica (strain DSM 11827)</name>
    <name type="common">Root endophyte fungus</name>
    <name type="synonym">Piriformospora indica</name>
    <dbReference type="NCBI Taxonomy" id="1109443"/>
    <lineage>
        <taxon>Eukaryota</taxon>
        <taxon>Fungi</taxon>
        <taxon>Dikarya</taxon>
        <taxon>Basidiomycota</taxon>
        <taxon>Agaricomycotina</taxon>
        <taxon>Agaricomycetes</taxon>
        <taxon>Sebacinales</taxon>
        <taxon>Serendipitaceae</taxon>
        <taxon>Serendipita</taxon>
    </lineage>
</organism>
<evidence type="ECO:0000313" key="3">
    <source>
        <dbReference type="EMBL" id="CCA73518.1"/>
    </source>
</evidence>
<feature type="region of interest" description="Disordered" evidence="1">
    <location>
        <begin position="204"/>
        <end position="231"/>
    </location>
</feature>
<sequence>MQFILVLIALVSHFLVVCAQFDPGQTPQVCMQSCQQLLDLGASCIAEYSSSGNSSGSTACLCHGLPELDYSSCTSCLQTHSATVAQGLGQLSTFCTDFIKQCKYECDFPTCNSSDVACQCKETYLQDIYNCASCNSANGNTGATVLADYTALRDSCFHQGYSATPTGIDAVPTPSVTIVYTGQRPTTTSNGVSTGSTILISLSTSNPTGSGSSTQTRSSSPSSANSVSATDLNGGTVSMHRRLVGDVGLGQIFIALCLTVLGRQAL</sequence>
<evidence type="ECO:0008006" key="5">
    <source>
        <dbReference type="Google" id="ProtNLM"/>
    </source>
</evidence>
<evidence type="ECO:0000256" key="2">
    <source>
        <dbReference type="SAM" id="SignalP"/>
    </source>
</evidence>
<dbReference type="InParanoid" id="G4TQC5"/>
<dbReference type="AlphaFoldDB" id="G4TQC5"/>
<dbReference type="OrthoDB" id="2594947at2759"/>
<dbReference type="HOGENOM" id="CLU_089042_0_0_1"/>
<proteinExistence type="predicted"/>
<dbReference type="eggNOG" id="ENOG502STKC">
    <property type="taxonomic scope" value="Eukaryota"/>
</dbReference>
<dbReference type="EMBL" id="CAFZ01000232">
    <property type="protein sequence ID" value="CCA73518.1"/>
    <property type="molecule type" value="Genomic_DNA"/>
</dbReference>
<dbReference type="OMA" id="TNVSDCP"/>
<keyword evidence="4" id="KW-1185">Reference proteome</keyword>
<feature type="chain" id="PRO_5003469334" description="Extracellular membrane protein CFEM domain-containing protein" evidence="2">
    <location>
        <begin position="20"/>
        <end position="266"/>
    </location>
</feature>
<accession>G4TQC5</accession>
<name>G4TQC5_SERID</name>
<keyword evidence="2" id="KW-0732">Signal</keyword>
<evidence type="ECO:0000313" key="4">
    <source>
        <dbReference type="Proteomes" id="UP000007148"/>
    </source>
</evidence>
<protein>
    <recommendedName>
        <fullName evidence="5">Extracellular membrane protein CFEM domain-containing protein</fullName>
    </recommendedName>
</protein>
<feature type="signal peptide" evidence="2">
    <location>
        <begin position="1"/>
        <end position="19"/>
    </location>
</feature>
<comment type="caution">
    <text evidence="3">The sequence shown here is derived from an EMBL/GenBank/DDBJ whole genome shotgun (WGS) entry which is preliminary data.</text>
</comment>
<evidence type="ECO:0000256" key="1">
    <source>
        <dbReference type="SAM" id="MobiDB-lite"/>
    </source>
</evidence>
<feature type="compositionally biased region" description="Low complexity" evidence="1">
    <location>
        <begin position="204"/>
        <end position="230"/>
    </location>
</feature>
<reference evidence="3 4" key="1">
    <citation type="journal article" date="2011" name="PLoS Pathog.">
        <title>Endophytic Life Strategies Decoded by Genome and Transcriptome Analyses of the Mutualistic Root Symbiont Piriformospora indica.</title>
        <authorList>
            <person name="Zuccaro A."/>
            <person name="Lahrmann U."/>
            <person name="Guldener U."/>
            <person name="Langen G."/>
            <person name="Pfiffi S."/>
            <person name="Biedenkopf D."/>
            <person name="Wong P."/>
            <person name="Samans B."/>
            <person name="Grimm C."/>
            <person name="Basiewicz M."/>
            <person name="Murat C."/>
            <person name="Martin F."/>
            <person name="Kogel K.H."/>
        </authorList>
    </citation>
    <scope>NUCLEOTIDE SEQUENCE [LARGE SCALE GENOMIC DNA]</scope>
    <source>
        <strain evidence="3 4">DSM 11827</strain>
    </source>
</reference>
<dbReference type="Proteomes" id="UP000007148">
    <property type="component" value="Unassembled WGS sequence"/>
</dbReference>